<dbReference type="EMBL" id="BMJC01000008">
    <property type="protein sequence ID" value="GGB24473.1"/>
    <property type="molecule type" value="Genomic_DNA"/>
</dbReference>
<evidence type="ECO:0000313" key="10">
    <source>
        <dbReference type="Proteomes" id="UP000607559"/>
    </source>
</evidence>
<evidence type="ECO:0000259" key="7">
    <source>
        <dbReference type="Pfam" id="PF02687"/>
    </source>
</evidence>
<dbReference type="InterPro" id="IPR050250">
    <property type="entry name" value="Macrolide_Exporter_MacB"/>
</dbReference>
<feature type="transmembrane region" description="Helical" evidence="6">
    <location>
        <begin position="21"/>
        <end position="41"/>
    </location>
</feature>
<dbReference type="AlphaFoldDB" id="A0A8J2UIZ8"/>
<feature type="domain" description="ABC3 transporter permease C-terminal" evidence="7">
    <location>
        <begin position="314"/>
        <end position="426"/>
    </location>
</feature>
<evidence type="ECO:0000256" key="4">
    <source>
        <dbReference type="ARBA" id="ARBA00022989"/>
    </source>
</evidence>
<reference evidence="9" key="1">
    <citation type="journal article" date="2014" name="Int. J. Syst. Evol. Microbiol.">
        <title>Complete genome sequence of Corynebacterium casei LMG S-19264T (=DSM 44701T), isolated from a smear-ripened cheese.</title>
        <authorList>
            <consortium name="US DOE Joint Genome Institute (JGI-PGF)"/>
            <person name="Walter F."/>
            <person name="Albersmeier A."/>
            <person name="Kalinowski J."/>
            <person name="Ruckert C."/>
        </authorList>
    </citation>
    <scope>NUCLEOTIDE SEQUENCE</scope>
    <source>
        <strain evidence="9">CGMCC 1.15448</strain>
    </source>
</reference>
<evidence type="ECO:0000256" key="1">
    <source>
        <dbReference type="ARBA" id="ARBA00004651"/>
    </source>
</evidence>
<evidence type="ECO:0000313" key="9">
    <source>
        <dbReference type="EMBL" id="GGB24473.1"/>
    </source>
</evidence>
<dbReference type="PANTHER" id="PTHR30572">
    <property type="entry name" value="MEMBRANE COMPONENT OF TRANSPORTER-RELATED"/>
    <property type="match status" value="1"/>
</dbReference>
<accession>A0A8J2UIZ8</accession>
<dbReference type="PANTHER" id="PTHR30572:SF18">
    <property type="entry name" value="ABC-TYPE MACROLIDE FAMILY EXPORT SYSTEM PERMEASE COMPONENT 2"/>
    <property type="match status" value="1"/>
</dbReference>
<evidence type="ECO:0000259" key="8">
    <source>
        <dbReference type="Pfam" id="PF12704"/>
    </source>
</evidence>
<dbReference type="GO" id="GO:0005886">
    <property type="term" value="C:plasma membrane"/>
    <property type="evidence" value="ECO:0007669"/>
    <property type="project" value="UniProtKB-SubCell"/>
</dbReference>
<evidence type="ECO:0000256" key="6">
    <source>
        <dbReference type="SAM" id="Phobius"/>
    </source>
</evidence>
<feature type="transmembrane region" description="Helical" evidence="6">
    <location>
        <begin position="694"/>
        <end position="719"/>
    </location>
</feature>
<keyword evidence="2" id="KW-1003">Cell membrane</keyword>
<dbReference type="GO" id="GO:0022857">
    <property type="term" value="F:transmembrane transporter activity"/>
    <property type="evidence" value="ECO:0007669"/>
    <property type="project" value="TreeGrafter"/>
</dbReference>
<dbReference type="InterPro" id="IPR003838">
    <property type="entry name" value="ABC3_permease_C"/>
</dbReference>
<organism evidence="9 10">
    <name type="scientific">Puia dinghuensis</name>
    <dbReference type="NCBI Taxonomy" id="1792502"/>
    <lineage>
        <taxon>Bacteria</taxon>
        <taxon>Pseudomonadati</taxon>
        <taxon>Bacteroidota</taxon>
        <taxon>Chitinophagia</taxon>
        <taxon>Chitinophagales</taxon>
        <taxon>Chitinophagaceae</taxon>
        <taxon>Puia</taxon>
    </lineage>
</organism>
<comment type="subcellular location">
    <subcellularLocation>
        <location evidence="1">Cell membrane</location>
        <topology evidence="1">Multi-pass membrane protein</topology>
    </subcellularLocation>
</comment>
<proteinExistence type="predicted"/>
<keyword evidence="5 6" id="KW-0472">Membrane</keyword>
<feature type="transmembrane region" description="Helical" evidence="6">
    <location>
        <begin position="401"/>
        <end position="419"/>
    </location>
</feature>
<evidence type="ECO:0000256" key="5">
    <source>
        <dbReference type="ARBA" id="ARBA00023136"/>
    </source>
</evidence>
<dbReference type="InterPro" id="IPR025857">
    <property type="entry name" value="MacB_PCD"/>
</dbReference>
<protein>
    <submittedName>
        <fullName evidence="9">ABC transporter permease</fullName>
    </submittedName>
</protein>
<feature type="domain" description="MacB-like periplasmic core" evidence="8">
    <location>
        <begin position="460"/>
        <end position="617"/>
    </location>
</feature>
<feature type="domain" description="ABC3 transporter permease C-terminal" evidence="7">
    <location>
        <begin position="700"/>
        <end position="811"/>
    </location>
</feature>
<feature type="transmembrane region" description="Helical" evidence="6">
    <location>
        <begin position="731"/>
        <end position="761"/>
    </location>
</feature>
<dbReference type="Pfam" id="PF12704">
    <property type="entry name" value="MacB_PCD"/>
    <property type="match status" value="2"/>
</dbReference>
<feature type="transmembrane region" description="Helical" evidence="6">
    <location>
        <begin position="307"/>
        <end position="327"/>
    </location>
</feature>
<keyword evidence="3 6" id="KW-0812">Transmembrane</keyword>
<feature type="domain" description="MacB-like periplasmic core" evidence="8">
    <location>
        <begin position="20"/>
        <end position="258"/>
    </location>
</feature>
<keyword evidence="10" id="KW-1185">Reference proteome</keyword>
<name>A0A8J2UIZ8_9BACT</name>
<evidence type="ECO:0000256" key="2">
    <source>
        <dbReference type="ARBA" id="ARBA00022475"/>
    </source>
</evidence>
<sequence>MLKHHLRIAWRNIRHHKLYTTIHVLGLSLGICACMVIYLIARFDLSFDRFHPGADRIYRIVGDFRGMRGGTKFLNSPIPEVAGIEHDIPGFEAQVGFHTFAFSITVPARGGKAEEQFSGNQDGSYALSTILTGPAFFDLFPHKWLIGNPAVLNDPDKVVLAESAARRYFGPGPLDAMLGRTLIYEDSLPVTVAGIVKDWGKQSDLNYTSFISIRTAPSTWVRAQFPTDDWRSMSPHQSQAFVRLAKGVDPAIVNARLAGYARKTKIVSFPGATNLRLYLQPLLQMHYTADFHPGDTGDDFRRAYLPLLYALMGVAVFILVLAIINFINLSTAQSLQRVKEVGIRKVMGSSRKGLIGQFLVETLLVTLFAIVLSVALVRPALALFSHYIPYGVKFDFLDTGNLLFLLATTLVVTLAAGFYPARLLSSYLPVLSLKGALDRLGTGGAGLRKALIIFQFMMSLLFIIASLAIGRQVRYMQEADKGFTSDAILTLGHRRTKAWQMQLFAQRLRATPGVQEAILQGGPPMPGHGNGSFVYKGSMPIEMDVAIQLGDAAFIPFYKMRLLAGRNLLPGDSSREVVINATYAHALELTPADAVGKLVYTNDIAYTVVGVVADFHQESFRETIKPMIIRNDPQNEKSIGVRLATLNKSGEDAKSFIAGIEPEWKKLFPKMPFYYSFLNESIARLYNEENRTAWLMQAATVITILISCMGLFGLALFSVGRRAKEIGIRKVMGATVGGVALLLSRDFLLLVVAAIVIASPIAWYFTDGWLRDFAYRKPMDAWILAEAGFGAIGLALLTVGFQALRAARANPVKVLRSE</sequence>
<feature type="transmembrane region" description="Helical" evidence="6">
    <location>
        <begin position="354"/>
        <end position="381"/>
    </location>
</feature>
<gene>
    <name evidence="9" type="ORF">GCM10011511_55470</name>
</gene>
<dbReference type="PROSITE" id="PS51257">
    <property type="entry name" value="PROKAR_LIPOPROTEIN"/>
    <property type="match status" value="1"/>
</dbReference>
<dbReference type="Proteomes" id="UP000607559">
    <property type="component" value="Unassembled WGS sequence"/>
</dbReference>
<feature type="transmembrane region" description="Helical" evidence="6">
    <location>
        <begin position="450"/>
        <end position="469"/>
    </location>
</feature>
<evidence type="ECO:0000256" key="3">
    <source>
        <dbReference type="ARBA" id="ARBA00022692"/>
    </source>
</evidence>
<feature type="transmembrane region" description="Helical" evidence="6">
    <location>
        <begin position="781"/>
        <end position="804"/>
    </location>
</feature>
<comment type="caution">
    <text evidence="9">The sequence shown here is derived from an EMBL/GenBank/DDBJ whole genome shotgun (WGS) entry which is preliminary data.</text>
</comment>
<dbReference type="RefSeq" id="WP_188937951.1">
    <property type="nucleotide sequence ID" value="NZ_BMJC01000008.1"/>
</dbReference>
<dbReference type="Pfam" id="PF02687">
    <property type="entry name" value="FtsX"/>
    <property type="match status" value="2"/>
</dbReference>
<keyword evidence="4 6" id="KW-1133">Transmembrane helix</keyword>
<reference evidence="9" key="2">
    <citation type="submission" date="2020-09" db="EMBL/GenBank/DDBJ databases">
        <authorList>
            <person name="Sun Q."/>
            <person name="Zhou Y."/>
        </authorList>
    </citation>
    <scope>NUCLEOTIDE SEQUENCE</scope>
    <source>
        <strain evidence="9">CGMCC 1.15448</strain>
    </source>
</reference>